<reference evidence="6 7" key="1">
    <citation type="submission" date="2019-02" db="EMBL/GenBank/DDBJ databases">
        <title>Sequencing the genomes of 1000 actinobacteria strains.</title>
        <authorList>
            <person name="Klenk H.-P."/>
        </authorList>
    </citation>
    <scope>NUCLEOTIDE SEQUENCE [LARGE SCALE GENOMIC DNA]</scope>
    <source>
        <strain evidence="6 7">DSM 45779</strain>
    </source>
</reference>
<comment type="caution">
    <text evidence="6">The sequence shown here is derived from an EMBL/GenBank/DDBJ whole genome shotgun (WGS) entry which is preliminary data.</text>
</comment>
<keyword evidence="7" id="KW-1185">Reference proteome</keyword>
<feature type="modified residue" description="4-aspartylphosphate" evidence="3">
    <location>
        <position position="55"/>
    </location>
</feature>
<dbReference type="PROSITE" id="PS50043">
    <property type="entry name" value="HTH_LUXR_2"/>
    <property type="match status" value="1"/>
</dbReference>
<dbReference type="GO" id="GO:0003677">
    <property type="term" value="F:DNA binding"/>
    <property type="evidence" value="ECO:0007669"/>
    <property type="project" value="UniProtKB-KW"/>
</dbReference>
<proteinExistence type="predicted"/>
<dbReference type="InterPro" id="IPR001789">
    <property type="entry name" value="Sig_transdc_resp-reg_receiver"/>
</dbReference>
<dbReference type="SUPFAM" id="SSF46894">
    <property type="entry name" value="C-terminal effector domain of the bipartite response regulators"/>
    <property type="match status" value="1"/>
</dbReference>
<dbReference type="InterPro" id="IPR011006">
    <property type="entry name" value="CheY-like_superfamily"/>
</dbReference>
<dbReference type="SUPFAM" id="SSF52172">
    <property type="entry name" value="CheY-like"/>
    <property type="match status" value="1"/>
</dbReference>
<dbReference type="PANTHER" id="PTHR43214">
    <property type="entry name" value="TWO-COMPONENT RESPONSE REGULATOR"/>
    <property type="match status" value="1"/>
</dbReference>
<gene>
    <name evidence="6" type="ORF">EV383_2955</name>
</gene>
<dbReference type="EMBL" id="SHKL01000001">
    <property type="protein sequence ID" value="RZT86067.1"/>
    <property type="molecule type" value="Genomic_DNA"/>
</dbReference>
<evidence type="ECO:0000259" key="4">
    <source>
        <dbReference type="PROSITE" id="PS50043"/>
    </source>
</evidence>
<evidence type="ECO:0000256" key="1">
    <source>
        <dbReference type="ARBA" id="ARBA00022553"/>
    </source>
</evidence>
<evidence type="ECO:0000259" key="5">
    <source>
        <dbReference type="PROSITE" id="PS50110"/>
    </source>
</evidence>
<dbReference type="InterPro" id="IPR039420">
    <property type="entry name" value="WalR-like"/>
</dbReference>
<keyword evidence="1 3" id="KW-0597">Phosphoprotein</keyword>
<dbReference type="CDD" id="cd06170">
    <property type="entry name" value="LuxR_C_like"/>
    <property type="match status" value="1"/>
</dbReference>
<dbReference type="SMART" id="SM00421">
    <property type="entry name" value="HTH_LUXR"/>
    <property type="match status" value="1"/>
</dbReference>
<dbReference type="PROSITE" id="PS00622">
    <property type="entry name" value="HTH_LUXR_1"/>
    <property type="match status" value="1"/>
</dbReference>
<dbReference type="GO" id="GO:0000160">
    <property type="term" value="P:phosphorelay signal transduction system"/>
    <property type="evidence" value="ECO:0007669"/>
    <property type="project" value="InterPro"/>
</dbReference>
<protein>
    <submittedName>
        <fullName evidence="6">LuxR family two component transcriptional regulator</fullName>
    </submittedName>
</protein>
<evidence type="ECO:0000313" key="6">
    <source>
        <dbReference type="EMBL" id="RZT86067.1"/>
    </source>
</evidence>
<dbReference type="SMART" id="SM00448">
    <property type="entry name" value="REC"/>
    <property type="match status" value="1"/>
</dbReference>
<dbReference type="InterPro" id="IPR016032">
    <property type="entry name" value="Sig_transdc_resp-reg_C-effctor"/>
</dbReference>
<dbReference type="RefSeq" id="WP_207223897.1">
    <property type="nucleotide sequence ID" value="NZ_SHKL01000001.1"/>
</dbReference>
<keyword evidence="2" id="KW-0238">DNA-binding</keyword>
<dbReference type="GO" id="GO:0006355">
    <property type="term" value="P:regulation of DNA-templated transcription"/>
    <property type="evidence" value="ECO:0007669"/>
    <property type="project" value="InterPro"/>
</dbReference>
<dbReference type="CDD" id="cd17535">
    <property type="entry name" value="REC_NarL-like"/>
    <property type="match status" value="1"/>
</dbReference>
<dbReference type="Pfam" id="PF00196">
    <property type="entry name" value="GerE"/>
    <property type="match status" value="1"/>
</dbReference>
<name>A0A4Q7UVQ8_PSEST</name>
<organism evidence="6 7">
    <name type="scientific">Pseudonocardia sediminis</name>
    <dbReference type="NCBI Taxonomy" id="1397368"/>
    <lineage>
        <taxon>Bacteria</taxon>
        <taxon>Bacillati</taxon>
        <taxon>Actinomycetota</taxon>
        <taxon>Actinomycetes</taxon>
        <taxon>Pseudonocardiales</taxon>
        <taxon>Pseudonocardiaceae</taxon>
        <taxon>Pseudonocardia</taxon>
    </lineage>
</organism>
<sequence>MTIRVVLADDHPVVRDGLSALLSSREGIDVVGTASGGREAIRAAVTERPDVLVLDLQMPDLDGVAAAREIGRAAPDVAVLMLTMFDDDDSVFAAMRAGARGYLLKGASQDEIVRAIQAVAAGEAIFGPGVARRVLGQLSGPVAQAAPFPELTPRELQVLELLTSGLGTAAIGARLGLAPKTVTNHTSSIFAKLQVHGRAEAVARARRAGLGESPQGR</sequence>
<evidence type="ECO:0000313" key="7">
    <source>
        <dbReference type="Proteomes" id="UP000291591"/>
    </source>
</evidence>
<dbReference type="Proteomes" id="UP000291591">
    <property type="component" value="Unassembled WGS sequence"/>
</dbReference>
<dbReference type="InterPro" id="IPR058245">
    <property type="entry name" value="NreC/VraR/RcsB-like_REC"/>
</dbReference>
<dbReference type="Pfam" id="PF00072">
    <property type="entry name" value="Response_reg"/>
    <property type="match status" value="1"/>
</dbReference>
<dbReference type="PRINTS" id="PR00038">
    <property type="entry name" value="HTHLUXR"/>
</dbReference>
<dbReference type="Gene3D" id="3.40.50.2300">
    <property type="match status" value="1"/>
</dbReference>
<dbReference type="InterPro" id="IPR000792">
    <property type="entry name" value="Tscrpt_reg_LuxR_C"/>
</dbReference>
<accession>A0A4Q7UVQ8</accession>
<dbReference type="AlphaFoldDB" id="A0A4Q7UVQ8"/>
<evidence type="ECO:0000256" key="2">
    <source>
        <dbReference type="ARBA" id="ARBA00023125"/>
    </source>
</evidence>
<dbReference type="PROSITE" id="PS50110">
    <property type="entry name" value="RESPONSE_REGULATORY"/>
    <property type="match status" value="1"/>
</dbReference>
<feature type="domain" description="HTH luxR-type" evidence="4">
    <location>
        <begin position="144"/>
        <end position="209"/>
    </location>
</feature>
<feature type="domain" description="Response regulatory" evidence="5">
    <location>
        <begin position="4"/>
        <end position="120"/>
    </location>
</feature>
<evidence type="ECO:0000256" key="3">
    <source>
        <dbReference type="PROSITE-ProRule" id="PRU00169"/>
    </source>
</evidence>